<dbReference type="EnsemblBacteria" id="CAR46852">
    <property type="protein sequence ID" value="CAR46852"/>
    <property type="gene ID" value="PMI3495"/>
</dbReference>
<dbReference type="KEGG" id="pmr:PMI3495"/>
<dbReference type="Pfam" id="PF09907">
    <property type="entry name" value="HigB_toxin"/>
    <property type="match status" value="1"/>
</dbReference>
<evidence type="ECO:0000313" key="2">
    <source>
        <dbReference type="Proteomes" id="UP000008319"/>
    </source>
</evidence>
<dbReference type="HOGENOM" id="CLU_153067_2_0_6"/>
<dbReference type="InterPro" id="IPR018669">
    <property type="entry name" value="Toxin_HigB"/>
</dbReference>
<dbReference type="Proteomes" id="UP000008319">
    <property type="component" value="Chromosome"/>
</dbReference>
<evidence type="ECO:0000313" key="1">
    <source>
        <dbReference type="EMBL" id="CAR46852.1"/>
    </source>
</evidence>
<dbReference type="GO" id="GO:0004519">
    <property type="term" value="F:endonuclease activity"/>
    <property type="evidence" value="ECO:0007669"/>
    <property type="project" value="InterPro"/>
</dbReference>
<dbReference type="GO" id="GO:0110001">
    <property type="term" value="C:toxin-antitoxin complex"/>
    <property type="evidence" value="ECO:0007669"/>
    <property type="project" value="InterPro"/>
</dbReference>
<reference evidence="1 2" key="1">
    <citation type="journal article" date="2008" name="J. Bacteriol.">
        <title>Complete genome sequence of uropathogenic Proteus mirabilis, a master of both adherence and motility.</title>
        <authorList>
            <person name="Pearson M.M."/>
            <person name="Sebaihia M."/>
            <person name="Churcher C."/>
            <person name="Quail M.A."/>
            <person name="Seshasayee A.S."/>
            <person name="Luscombe N.M."/>
            <person name="Abdellah Z."/>
            <person name="Arrosmith C."/>
            <person name="Atkin B."/>
            <person name="Chillingworth T."/>
            <person name="Hauser H."/>
            <person name="Jagels K."/>
            <person name="Moule S."/>
            <person name="Mungall K."/>
            <person name="Norbertczak H."/>
            <person name="Rabbinowitsch E."/>
            <person name="Walker D."/>
            <person name="Whithead S."/>
            <person name="Thomson N.R."/>
            <person name="Rather P.N."/>
            <person name="Parkhill J."/>
            <person name="Mobley H.L."/>
        </authorList>
    </citation>
    <scope>NUCLEOTIDE SEQUENCE [LARGE SCALE GENOMIC DNA]</scope>
    <source>
        <strain evidence="1 2">HI4320</strain>
    </source>
</reference>
<protein>
    <submittedName>
        <fullName evidence="1">Phage protein</fullName>
    </submittedName>
</protein>
<dbReference type="eggNOG" id="COG4680">
    <property type="taxonomic scope" value="Bacteria"/>
</dbReference>
<organism evidence="1 2">
    <name type="scientific">Proteus mirabilis (strain HI4320)</name>
    <dbReference type="NCBI Taxonomy" id="529507"/>
    <lineage>
        <taxon>Bacteria</taxon>
        <taxon>Pseudomonadati</taxon>
        <taxon>Pseudomonadota</taxon>
        <taxon>Gammaproteobacteria</taxon>
        <taxon>Enterobacterales</taxon>
        <taxon>Morganellaceae</taxon>
        <taxon>Proteus</taxon>
    </lineage>
</organism>
<gene>
    <name evidence="1" type="ordered locus">PMI3495</name>
</gene>
<dbReference type="AlphaFoldDB" id="B4F2R1"/>
<dbReference type="EMBL" id="AM942759">
    <property type="protein sequence ID" value="CAR46852.1"/>
    <property type="molecule type" value="Genomic_DNA"/>
</dbReference>
<accession>B4F2R1</accession>
<dbReference type="GO" id="GO:0003723">
    <property type="term" value="F:RNA binding"/>
    <property type="evidence" value="ECO:0007669"/>
    <property type="project" value="InterPro"/>
</dbReference>
<proteinExistence type="predicted"/>
<name>B4F2R1_PROMH</name>
<sequence length="117" mass="13720">MFHNWEHVDSLSLCIYNVPKLGTKSMAMRLLGRDKLEKLVDIEPSCKRWSDLWSTEIAKSYWKSKEEVEKQFPTVINLKDKVYLFQVSNTNFKVETIIDFSKLVVLITSIKGNVDEY</sequence>
<keyword evidence="2" id="KW-1185">Reference proteome</keyword>